<keyword evidence="4 11" id="KW-0812">Transmembrane</keyword>
<reference evidence="13" key="1">
    <citation type="submission" date="2020-12" db="EMBL/GenBank/DDBJ databases">
        <title>WGS assembly of Carya illinoinensis cv. Pawnee.</title>
        <authorList>
            <person name="Platts A."/>
            <person name="Shu S."/>
            <person name="Wright S."/>
            <person name="Barry K."/>
            <person name="Edger P."/>
            <person name="Pires J.C."/>
            <person name="Schmutz J."/>
        </authorList>
    </citation>
    <scope>NUCLEOTIDE SEQUENCE</scope>
    <source>
        <tissue evidence="13">Leaf</tissue>
    </source>
</reference>
<comment type="similarity">
    <text evidence="2">Belongs to the amino acid/polyamine transporter 2 family. Amino acid/auxin permease (AAAP) (TC 2.A.18.1) subfamily.</text>
</comment>
<evidence type="ECO:0000256" key="2">
    <source>
        <dbReference type="ARBA" id="ARBA00005590"/>
    </source>
</evidence>
<keyword evidence="8 11" id="KW-0472">Membrane</keyword>
<proteinExistence type="inferred from homology"/>
<comment type="function">
    <text evidence="10">Carrier protein involved in proton-driven auxin influx. Mediates the formation of auxin gradient from developing leaves (site of auxin biosynthesis) to tips by contributing to the loading of auxin in vascular tissues and facilitating acropetal (base to tip) auxin transport within inner tissues of the root apex, and basipetal (tip to base) auxin transport within outer tissues of the root apex. May be involved in lateral roots and nodules formation.</text>
</comment>
<evidence type="ECO:0000256" key="11">
    <source>
        <dbReference type="SAM" id="Phobius"/>
    </source>
</evidence>
<feature type="transmembrane region" description="Helical" evidence="11">
    <location>
        <begin position="371"/>
        <end position="390"/>
    </location>
</feature>
<keyword evidence="7 11" id="KW-1133">Transmembrane helix</keyword>
<evidence type="ECO:0000256" key="7">
    <source>
        <dbReference type="ARBA" id="ARBA00022989"/>
    </source>
</evidence>
<gene>
    <name evidence="13" type="ORF">CIPAW_16G025100</name>
    <name evidence="14" type="ORF">I3842_16G024000</name>
</gene>
<dbReference type="PANTHER" id="PTHR48017">
    <property type="entry name" value="OS05G0424000 PROTEIN-RELATED"/>
    <property type="match status" value="1"/>
</dbReference>
<keyword evidence="6" id="KW-0029">Amino-acid transport</keyword>
<evidence type="ECO:0000256" key="1">
    <source>
        <dbReference type="ARBA" id="ARBA00004127"/>
    </source>
</evidence>
<reference evidence="14" key="2">
    <citation type="submission" date="2021-01" db="EMBL/GenBank/DDBJ databases">
        <authorList>
            <person name="Lovell J.T."/>
            <person name="Bentley N."/>
            <person name="Bhattarai G."/>
            <person name="Jenkins J.W."/>
            <person name="Sreedasyam A."/>
            <person name="Alarcon Y."/>
            <person name="Bock C."/>
            <person name="Boston L."/>
            <person name="Carlson J."/>
            <person name="Cervantes K."/>
            <person name="Clermont K."/>
            <person name="Krom N."/>
            <person name="Kubenka K."/>
            <person name="Mamidi S."/>
            <person name="Mattison C."/>
            <person name="Monteros M."/>
            <person name="Pisani C."/>
            <person name="Plott C."/>
            <person name="Rajasekar S."/>
            <person name="Rhein H.S."/>
            <person name="Rohla C."/>
            <person name="Song M."/>
            <person name="Hilaire R.S."/>
            <person name="Shu S."/>
            <person name="Wells L."/>
            <person name="Wang X."/>
            <person name="Webber J."/>
            <person name="Heerema R.J."/>
            <person name="Klein P."/>
            <person name="Conner P."/>
            <person name="Grauke L."/>
            <person name="Grimwood J."/>
            <person name="Schmutz J."/>
            <person name="Randall J.J."/>
        </authorList>
    </citation>
    <scope>NUCLEOTIDE SEQUENCE</scope>
    <source>
        <tissue evidence="14">Leaf</tissue>
    </source>
</reference>
<name>A0A8T1N4W4_CARIL</name>
<evidence type="ECO:0000256" key="3">
    <source>
        <dbReference type="ARBA" id="ARBA00022448"/>
    </source>
</evidence>
<dbReference type="Proteomes" id="UP000811609">
    <property type="component" value="Chromosome 16"/>
</dbReference>
<feature type="transmembrane region" description="Helical" evidence="11">
    <location>
        <begin position="80"/>
        <end position="105"/>
    </location>
</feature>
<evidence type="ECO:0000256" key="6">
    <source>
        <dbReference type="ARBA" id="ARBA00022970"/>
    </source>
</evidence>
<evidence type="ECO:0000256" key="9">
    <source>
        <dbReference type="ARBA" id="ARBA00023294"/>
    </source>
</evidence>
<dbReference type="InterPro" id="IPR013057">
    <property type="entry name" value="AA_transpt_TM"/>
</dbReference>
<sequence>MHEQPGNVWSESAIMIAVVIGSGILPLAWALAQLGWIIGPLVILFFFFSTTVSTSVLLSACYQSMEQQRRPNAYQRERDVVMYGIVNGLSLFGMAIGDIIASSLSVMAIKKFHCFHVDHDKDGCHMNRITFMLATGFFQVLLSQIPEFDKQWQLLYIEPFLSCIYSTFLIVLGIATISETGEFKGSLTGISIGRVTLCEKISRTFLAVADIAFAFRAYANAIFEVQDKVESPVEKMKKAIMISSAFMTFLYLLCSCLSYAAFGDHSTPRDLLADFGFGFNNPYNWLLVTANVALVIQCVGAYQVHSRALSDVIEDALTDRFPTLITREIIIPGFRPYELKYLFRLVWRTIFVVTTTLISMLLPFFNDVVGLIGALGFWPLTVYFPVQMYIEQKRVTKWSTEWILLQILSVLCFIITIAGVAGSIAGFALDLET</sequence>
<feature type="transmembrane region" description="Helical" evidence="11">
    <location>
        <begin position="345"/>
        <end position="365"/>
    </location>
</feature>
<evidence type="ECO:0000256" key="4">
    <source>
        <dbReference type="ARBA" id="ARBA00022692"/>
    </source>
</evidence>
<dbReference type="EMBL" id="CM031824">
    <property type="protein sequence ID" value="KAG6624408.1"/>
    <property type="molecule type" value="Genomic_DNA"/>
</dbReference>
<feature type="transmembrane region" description="Helical" evidence="11">
    <location>
        <begin position="402"/>
        <end position="429"/>
    </location>
</feature>
<accession>A0A8T1N4W4</accession>
<evidence type="ECO:0000256" key="8">
    <source>
        <dbReference type="ARBA" id="ARBA00023136"/>
    </source>
</evidence>
<protein>
    <recommendedName>
        <fullName evidence="12">Amino acid transporter transmembrane domain-containing protein</fullName>
    </recommendedName>
</protein>
<dbReference type="GO" id="GO:0012505">
    <property type="term" value="C:endomembrane system"/>
    <property type="evidence" value="ECO:0007669"/>
    <property type="project" value="UniProtKB-SubCell"/>
</dbReference>
<dbReference type="GO" id="GO:0009734">
    <property type="term" value="P:auxin-activated signaling pathway"/>
    <property type="evidence" value="ECO:0007669"/>
    <property type="project" value="UniProtKB-KW"/>
</dbReference>
<feature type="transmembrane region" description="Helical" evidence="11">
    <location>
        <begin position="154"/>
        <end position="177"/>
    </location>
</feature>
<evidence type="ECO:0000313" key="14">
    <source>
        <dbReference type="EMBL" id="KAG6671825.1"/>
    </source>
</evidence>
<dbReference type="Proteomes" id="UP000811246">
    <property type="component" value="Chromosome 16"/>
</dbReference>
<evidence type="ECO:0000256" key="5">
    <source>
        <dbReference type="ARBA" id="ARBA00022847"/>
    </source>
</evidence>
<organism evidence="13 15">
    <name type="scientific">Carya illinoinensis</name>
    <name type="common">Pecan</name>
    <dbReference type="NCBI Taxonomy" id="32201"/>
    <lineage>
        <taxon>Eukaryota</taxon>
        <taxon>Viridiplantae</taxon>
        <taxon>Streptophyta</taxon>
        <taxon>Embryophyta</taxon>
        <taxon>Tracheophyta</taxon>
        <taxon>Spermatophyta</taxon>
        <taxon>Magnoliopsida</taxon>
        <taxon>eudicotyledons</taxon>
        <taxon>Gunneridae</taxon>
        <taxon>Pentapetalae</taxon>
        <taxon>rosids</taxon>
        <taxon>fabids</taxon>
        <taxon>Fagales</taxon>
        <taxon>Juglandaceae</taxon>
        <taxon>Carya</taxon>
    </lineage>
</organism>
<evidence type="ECO:0000313" key="15">
    <source>
        <dbReference type="Proteomes" id="UP000811609"/>
    </source>
</evidence>
<keyword evidence="3" id="KW-0813">Transport</keyword>
<feature type="transmembrane region" description="Helical" evidence="11">
    <location>
        <begin position="240"/>
        <end position="262"/>
    </location>
</feature>
<feature type="transmembrane region" description="Helical" evidence="11">
    <location>
        <begin position="282"/>
        <end position="302"/>
    </location>
</feature>
<evidence type="ECO:0000256" key="10">
    <source>
        <dbReference type="ARBA" id="ARBA00045588"/>
    </source>
</evidence>
<keyword evidence="5" id="KW-0769">Symport</keyword>
<dbReference type="EMBL" id="CM031840">
    <property type="protein sequence ID" value="KAG6671825.1"/>
    <property type="molecule type" value="Genomic_DNA"/>
</dbReference>
<feature type="transmembrane region" description="Helical" evidence="11">
    <location>
        <begin position="37"/>
        <end position="60"/>
    </location>
</feature>
<keyword evidence="9" id="KW-0927">Auxin signaling pathway</keyword>
<dbReference type="Pfam" id="PF01490">
    <property type="entry name" value="Aa_trans"/>
    <property type="match status" value="1"/>
</dbReference>
<feature type="domain" description="Amino acid transporter transmembrane" evidence="12">
    <location>
        <begin position="6"/>
        <end position="426"/>
    </location>
</feature>
<keyword evidence="15" id="KW-1185">Reference proteome</keyword>
<dbReference type="AlphaFoldDB" id="A0A8T1N4W4"/>
<evidence type="ECO:0000313" key="13">
    <source>
        <dbReference type="EMBL" id="KAG6624408.1"/>
    </source>
</evidence>
<evidence type="ECO:0000259" key="12">
    <source>
        <dbReference type="Pfam" id="PF01490"/>
    </source>
</evidence>
<comment type="subcellular location">
    <subcellularLocation>
        <location evidence="1">Endomembrane system</location>
        <topology evidence="1">Multi-pass membrane protein</topology>
    </subcellularLocation>
</comment>
<dbReference type="GO" id="GO:0015293">
    <property type="term" value="F:symporter activity"/>
    <property type="evidence" value="ECO:0007669"/>
    <property type="project" value="UniProtKB-KW"/>
</dbReference>
<feature type="transmembrane region" description="Helical" evidence="11">
    <location>
        <begin position="12"/>
        <end position="31"/>
    </location>
</feature>
<dbReference type="GO" id="GO:0006865">
    <property type="term" value="P:amino acid transport"/>
    <property type="evidence" value="ECO:0007669"/>
    <property type="project" value="UniProtKB-KW"/>
</dbReference>
<comment type="caution">
    <text evidence="13">The sequence shown here is derived from an EMBL/GenBank/DDBJ whole genome shotgun (WGS) entry which is preliminary data.</text>
</comment>